<evidence type="ECO:0000256" key="9">
    <source>
        <dbReference type="HAMAP-Rule" id="MF_00183"/>
    </source>
</evidence>
<keyword evidence="6 9" id="KW-0464">Manganese</keyword>
<dbReference type="SUPFAM" id="SSF69055">
    <property type="entry name" value="1-deoxy-D-xylulose-5-phosphate reductoisomerase, C-terminal domain"/>
    <property type="match status" value="1"/>
</dbReference>
<protein>
    <recommendedName>
        <fullName evidence="9">1-deoxy-D-xylulose 5-phosphate reductoisomerase</fullName>
        <shortName evidence="9">DXP reductoisomerase</shortName>
        <ecNumber evidence="9">1.1.1.267</ecNumber>
    </recommendedName>
    <alternativeName>
        <fullName evidence="9">1-deoxyxylulose-5-phosphate reductoisomerase</fullName>
    </alternativeName>
    <alternativeName>
        <fullName evidence="9">2-C-methyl-D-erythritol 4-phosphate synthase</fullName>
    </alternativeName>
</protein>
<feature type="binding site" evidence="9">
    <location>
        <position position="13"/>
    </location>
    <ligand>
        <name>NADPH</name>
        <dbReference type="ChEBI" id="CHEBI:57783"/>
    </ligand>
</feature>
<dbReference type="SUPFAM" id="SSF51735">
    <property type="entry name" value="NAD(P)-binding Rossmann-fold domains"/>
    <property type="match status" value="1"/>
</dbReference>
<dbReference type="RefSeq" id="WP_038559362.1">
    <property type="nucleotide sequence ID" value="NZ_CP007481.1"/>
</dbReference>
<evidence type="ECO:0000256" key="4">
    <source>
        <dbReference type="ARBA" id="ARBA00022857"/>
    </source>
</evidence>
<sequence>MKRISILGSTGSVGSQIVEVVSRFYKDTIEVDALSCRSSYLLLAQQALDLSPKRVFISEESAYPKLKQILSSTNIEVICDRSGDIGNIFADNDMLIVATSGIEGLLPMYDALSYGIPVATSNKDGIVCGGKLLLPYVDKISPLDSEHYAINELLRSRDPKLLKGITLTASGGPFFRKKKSGVGIADALSHPVWKMGKKNSVDSATLVNKILEVIEAHYLFRISKEDISILIHPEAIIHGMADFLDGSQHAFISSPDMKIGINSTLSRLVGGSAETTQKYANISLIGKNLTFYPAEIEEFPVLKFLRTGQEITFNVANDLAVSEFLYGRIAFHAIPDFIAAGMESFHYNENSINNIDDVLATYNEAKQALSNNNKLFDRRRSAVS</sequence>
<feature type="binding site" evidence="9">
    <location>
        <position position="123"/>
    </location>
    <ligand>
        <name>1-deoxy-D-xylulose 5-phosphate</name>
        <dbReference type="ChEBI" id="CHEBI:57792"/>
    </ligand>
</feature>
<feature type="binding site" evidence="9">
    <location>
        <position position="144"/>
    </location>
    <ligand>
        <name>Mn(2+)</name>
        <dbReference type="ChEBI" id="CHEBI:29035"/>
    </ligand>
</feature>
<feature type="binding site" evidence="9">
    <location>
        <position position="12"/>
    </location>
    <ligand>
        <name>NADPH</name>
        <dbReference type="ChEBI" id="CHEBI:57783"/>
    </ligand>
</feature>
<dbReference type="InterPro" id="IPR003821">
    <property type="entry name" value="DXP_reductoisomerase"/>
</dbReference>
<feature type="binding site" evidence="9">
    <location>
        <position position="146"/>
    </location>
    <ligand>
        <name>1-deoxy-D-xylulose 5-phosphate</name>
        <dbReference type="ChEBI" id="CHEBI:57792"/>
    </ligand>
</feature>
<dbReference type="SUPFAM" id="SSF55347">
    <property type="entry name" value="Glyceraldehyde-3-phosphate dehydrogenase-like, C-terminal domain"/>
    <property type="match status" value="1"/>
</dbReference>
<dbReference type="GO" id="GO:0016853">
    <property type="term" value="F:isomerase activity"/>
    <property type="evidence" value="ECO:0007669"/>
    <property type="project" value="UniProtKB-KW"/>
</dbReference>
<evidence type="ECO:0000259" key="11">
    <source>
        <dbReference type="Pfam" id="PF08436"/>
    </source>
</evidence>
<dbReference type="AlphaFoldDB" id="X5H3T9"/>
<accession>X5H3T9</accession>
<organism evidence="13 14">
    <name type="scientific">Neorickettsia helminthoeca str. Oregon</name>
    <dbReference type="NCBI Taxonomy" id="1286528"/>
    <lineage>
        <taxon>Bacteria</taxon>
        <taxon>Pseudomonadati</taxon>
        <taxon>Pseudomonadota</taxon>
        <taxon>Alphaproteobacteria</taxon>
        <taxon>Rickettsiales</taxon>
        <taxon>Anaplasmataceae</taxon>
        <taxon>Neorickettsia</taxon>
    </lineage>
</organism>
<feature type="binding site" evidence="9">
    <location>
        <position position="209"/>
    </location>
    <ligand>
        <name>1-deoxy-D-xylulose 5-phosphate</name>
        <dbReference type="ChEBI" id="CHEBI:57792"/>
    </ligand>
</feature>
<dbReference type="Gene3D" id="3.40.50.720">
    <property type="entry name" value="NAD(P)-binding Rossmann-like Domain"/>
    <property type="match status" value="1"/>
</dbReference>
<feature type="binding site" evidence="9">
    <location>
        <position position="11"/>
    </location>
    <ligand>
        <name>NADPH</name>
        <dbReference type="ChEBI" id="CHEBI:57783"/>
    </ligand>
</feature>
<evidence type="ECO:0000256" key="8">
    <source>
        <dbReference type="ARBA" id="ARBA00048543"/>
    </source>
</evidence>
<evidence type="ECO:0000256" key="1">
    <source>
        <dbReference type="ARBA" id="ARBA00005094"/>
    </source>
</evidence>
<dbReference type="GO" id="GO:0070402">
    <property type="term" value="F:NADPH binding"/>
    <property type="evidence" value="ECO:0007669"/>
    <property type="project" value="InterPro"/>
</dbReference>
<dbReference type="GO" id="GO:0030145">
    <property type="term" value="F:manganese ion binding"/>
    <property type="evidence" value="ECO:0007669"/>
    <property type="project" value="TreeGrafter"/>
</dbReference>
<dbReference type="Pfam" id="PF13288">
    <property type="entry name" value="DXPR_C"/>
    <property type="match status" value="1"/>
</dbReference>
<gene>
    <name evidence="9" type="primary">dxr</name>
    <name evidence="13" type="ORF">NHE_0416</name>
</gene>
<evidence type="ECO:0000256" key="2">
    <source>
        <dbReference type="ARBA" id="ARBA00006825"/>
    </source>
</evidence>
<keyword evidence="14" id="KW-1185">Reference proteome</keyword>
<dbReference type="Pfam" id="PF08436">
    <property type="entry name" value="DXP_redisom_C"/>
    <property type="match status" value="1"/>
</dbReference>
<keyword evidence="13" id="KW-0413">Isomerase</keyword>
<evidence type="ECO:0000256" key="7">
    <source>
        <dbReference type="ARBA" id="ARBA00023229"/>
    </source>
</evidence>
<evidence type="ECO:0000313" key="13">
    <source>
        <dbReference type="EMBL" id="AHX11363.1"/>
    </source>
</evidence>
<dbReference type="GO" id="GO:0051484">
    <property type="term" value="P:isopentenyl diphosphate biosynthetic process, methylerythritol 4-phosphate pathway involved in terpenoid biosynthetic process"/>
    <property type="evidence" value="ECO:0007669"/>
    <property type="project" value="TreeGrafter"/>
</dbReference>
<feature type="binding site" evidence="9">
    <location>
        <position position="196"/>
    </location>
    <ligand>
        <name>NADPH</name>
        <dbReference type="ChEBI" id="CHEBI:57783"/>
    </ligand>
</feature>
<name>X5H3T9_9RICK</name>
<comment type="function">
    <text evidence="9">Catalyzes the NADPH-dependent rearrangement and reduction of 1-deoxy-D-xylulose-5-phosphate (DXP) to 2-C-methyl-D-erythritol 4-phosphate (MEP).</text>
</comment>
<dbReference type="STRING" id="1286528.NHE_0416"/>
<feature type="binding site" evidence="9">
    <location>
        <position position="146"/>
    </location>
    <ligand>
        <name>Mn(2+)</name>
        <dbReference type="ChEBI" id="CHEBI:29035"/>
    </ligand>
</feature>
<proteinExistence type="inferred from homology"/>
<comment type="cofactor">
    <cofactor evidence="9">
        <name>Mg(2+)</name>
        <dbReference type="ChEBI" id="CHEBI:18420"/>
    </cofactor>
    <cofactor evidence="9">
        <name>Mn(2+)</name>
        <dbReference type="ChEBI" id="CHEBI:29035"/>
    </cofactor>
</comment>
<reference evidence="13 14" key="1">
    <citation type="submission" date="2014-03" db="EMBL/GenBank/DDBJ databases">
        <title>Sequencing and Comparison of Genomes and Transcriptome Profiles of Human Ehrlichiosis Agents.</title>
        <authorList>
            <person name="Lin M."/>
            <person name="Daugherty S.C."/>
            <person name="Nagaraj S."/>
            <person name="Cheng Z."/>
            <person name="Xiong Q."/>
            <person name="Lin F.-Y."/>
            <person name="Sengamalay N."/>
            <person name="Ott S."/>
            <person name="Godinez A."/>
            <person name="Tallon L.J."/>
            <person name="Sadzewicz L."/>
            <person name="Fraser C.M."/>
            <person name="Dunning Hotopp J.C."/>
            <person name="Rikihisa Y."/>
        </authorList>
    </citation>
    <scope>NUCLEOTIDE SEQUENCE [LARGE SCALE GENOMIC DNA]</scope>
    <source>
        <strain evidence="13 14">Oregon</strain>
    </source>
</reference>
<dbReference type="InterPro" id="IPR013644">
    <property type="entry name" value="DXP_reductoisomerase_C"/>
</dbReference>
<dbReference type="GO" id="GO:0030604">
    <property type="term" value="F:1-deoxy-D-xylulose-5-phosphate reductoisomerase activity"/>
    <property type="evidence" value="ECO:0007669"/>
    <property type="project" value="UniProtKB-UniRule"/>
</dbReference>
<evidence type="ECO:0000259" key="12">
    <source>
        <dbReference type="Pfam" id="PF13288"/>
    </source>
</evidence>
<comment type="catalytic activity">
    <reaction evidence="8">
        <text>2-C-methyl-D-erythritol 4-phosphate + NADP(+) = 1-deoxy-D-xylulose 5-phosphate + NADPH + H(+)</text>
        <dbReference type="Rhea" id="RHEA:13717"/>
        <dbReference type="ChEBI" id="CHEBI:15378"/>
        <dbReference type="ChEBI" id="CHEBI:57783"/>
        <dbReference type="ChEBI" id="CHEBI:57792"/>
        <dbReference type="ChEBI" id="CHEBI:58262"/>
        <dbReference type="ChEBI" id="CHEBI:58349"/>
        <dbReference type="EC" id="1.1.1.267"/>
    </reaction>
    <physiologicalReaction direction="right-to-left" evidence="8">
        <dbReference type="Rhea" id="RHEA:13719"/>
    </physiologicalReaction>
</comment>
<dbReference type="PANTHER" id="PTHR30525">
    <property type="entry name" value="1-DEOXY-D-XYLULOSE 5-PHOSPHATE REDUCTOISOMERASE"/>
    <property type="match status" value="1"/>
</dbReference>
<dbReference type="HAMAP" id="MF_00183">
    <property type="entry name" value="DXP_reductoisom"/>
    <property type="match status" value="1"/>
</dbReference>
<dbReference type="OrthoDB" id="9806546at2"/>
<comment type="pathway">
    <text evidence="1 9">Isoprenoid biosynthesis; isopentenyl diphosphate biosynthesis via DXP pathway; isopentenyl diphosphate from 1-deoxy-D-xylulose 5-phosphate: step 1/6.</text>
</comment>
<dbReference type="PANTHER" id="PTHR30525:SF0">
    <property type="entry name" value="1-DEOXY-D-XYLULOSE 5-PHOSPHATE REDUCTOISOMERASE, CHLOROPLASTIC"/>
    <property type="match status" value="1"/>
</dbReference>
<dbReference type="Proteomes" id="UP000023755">
    <property type="component" value="Chromosome"/>
</dbReference>
<evidence type="ECO:0000256" key="6">
    <source>
        <dbReference type="ARBA" id="ARBA00023211"/>
    </source>
</evidence>
<feature type="binding site" evidence="9">
    <location>
        <position position="10"/>
    </location>
    <ligand>
        <name>NADPH</name>
        <dbReference type="ChEBI" id="CHEBI:57783"/>
    </ligand>
</feature>
<feature type="binding site" evidence="9">
    <location>
        <position position="190"/>
    </location>
    <ligand>
        <name>1-deoxy-D-xylulose 5-phosphate</name>
        <dbReference type="ChEBI" id="CHEBI:57792"/>
    </ligand>
</feature>
<comment type="caution">
    <text evidence="9">Lacks conserved residue(s) required for the propagation of feature annotation.</text>
</comment>
<dbReference type="InterPro" id="IPR036169">
    <property type="entry name" value="DXPR_C_sf"/>
</dbReference>
<feature type="binding site" evidence="9">
    <location>
        <position position="122"/>
    </location>
    <ligand>
        <name>NADPH</name>
        <dbReference type="ChEBI" id="CHEBI:57783"/>
    </ligand>
</feature>
<dbReference type="InterPro" id="IPR013512">
    <property type="entry name" value="DXP_reductoisomerase_N"/>
</dbReference>
<dbReference type="PIRSF" id="PIRSF006205">
    <property type="entry name" value="Dxp_reductismrs"/>
    <property type="match status" value="1"/>
</dbReference>
<dbReference type="Gene3D" id="1.10.1740.10">
    <property type="match status" value="1"/>
</dbReference>
<feature type="binding site" evidence="9">
    <location>
        <position position="145"/>
    </location>
    <ligand>
        <name>1-deoxy-D-xylulose 5-phosphate</name>
        <dbReference type="ChEBI" id="CHEBI:57792"/>
    </ligand>
</feature>
<keyword evidence="3 9" id="KW-0479">Metal-binding</keyword>
<dbReference type="InterPro" id="IPR026877">
    <property type="entry name" value="DXPR_C"/>
</dbReference>
<evidence type="ECO:0000259" key="10">
    <source>
        <dbReference type="Pfam" id="PF02670"/>
    </source>
</evidence>
<evidence type="ECO:0000313" key="14">
    <source>
        <dbReference type="Proteomes" id="UP000023755"/>
    </source>
</evidence>
<dbReference type="EC" id="1.1.1.267" evidence="9"/>
<evidence type="ECO:0000256" key="5">
    <source>
        <dbReference type="ARBA" id="ARBA00023002"/>
    </source>
</evidence>
<keyword evidence="5 9" id="KW-0560">Oxidoreductase</keyword>
<dbReference type="KEGG" id="nhm:NHE_0416"/>
<evidence type="ECO:0000256" key="3">
    <source>
        <dbReference type="ARBA" id="ARBA00022723"/>
    </source>
</evidence>
<keyword evidence="9" id="KW-0460">Magnesium</keyword>
<dbReference type="UniPathway" id="UPA00056">
    <property type="reaction ID" value="UER00092"/>
</dbReference>
<keyword evidence="7 9" id="KW-0414">Isoprene biosynthesis</keyword>
<dbReference type="HOGENOM" id="CLU_035714_0_0_5"/>
<feature type="binding site" evidence="9">
    <location>
        <position position="170"/>
    </location>
    <ligand>
        <name>1-deoxy-D-xylulose 5-phosphate</name>
        <dbReference type="ChEBI" id="CHEBI:57792"/>
    </ligand>
</feature>
<feature type="binding site" evidence="9">
    <location>
        <position position="208"/>
    </location>
    <ligand>
        <name>1-deoxy-D-xylulose 5-phosphate</name>
        <dbReference type="ChEBI" id="CHEBI:57792"/>
    </ligand>
</feature>
<feature type="domain" description="1-deoxy-D-xylulose 5-phosphate reductoisomerase C-terminal" evidence="11">
    <location>
        <begin position="140"/>
        <end position="220"/>
    </location>
</feature>
<dbReference type="InterPro" id="IPR036291">
    <property type="entry name" value="NAD(P)-bd_dom_sf"/>
</dbReference>
<feature type="binding site" evidence="9">
    <location>
        <position position="212"/>
    </location>
    <ligand>
        <name>Mn(2+)</name>
        <dbReference type="ChEBI" id="CHEBI:29035"/>
    </ligand>
</feature>
<dbReference type="Pfam" id="PF02670">
    <property type="entry name" value="DXP_reductoisom"/>
    <property type="match status" value="1"/>
</dbReference>
<keyword evidence="4 9" id="KW-0521">NADP</keyword>
<feature type="domain" description="1-deoxy-D-xylulose 5-phosphate reductoisomerase N-terminal" evidence="10">
    <location>
        <begin position="4"/>
        <end position="130"/>
    </location>
</feature>
<comment type="similarity">
    <text evidence="2 9">Belongs to the DXR family.</text>
</comment>
<feature type="domain" description="DXP reductoisomerase C-terminal" evidence="12">
    <location>
        <begin position="253"/>
        <end position="367"/>
    </location>
</feature>
<dbReference type="EMBL" id="CP007481">
    <property type="protein sequence ID" value="AHX11363.1"/>
    <property type="molecule type" value="Genomic_DNA"/>
</dbReference>
<feature type="binding site" evidence="9">
    <location>
        <position position="203"/>
    </location>
    <ligand>
        <name>1-deoxy-D-xylulose 5-phosphate</name>
        <dbReference type="ChEBI" id="CHEBI:57792"/>
    </ligand>
</feature>
<feature type="binding site" evidence="9">
    <location>
        <position position="212"/>
    </location>
    <ligand>
        <name>1-deoxy-D-xylulose 5-phosphate</name>
        <dbReference type="ChEBI" id="CHEBI:57792"/>
    </ligand>
</feature>